<organism evidence="1 2">
    <name type="scientific">Laccaria amethystina LaAM-08-1</name>
    <dbReference type="NCBI Taxonomy" id="1095629"/>
    <lineage>
        <taxon>Eukaryota</taxon>
        <taxon>Fungi</taxon>
        <taxon>Dikarya</taxon>
        <taxon>Basidiomycota</taxon>
        <taxon>Agaricomycotina</taxon>
        <taxon>Agaricomycetes</taxon>
        <taxon>Agaricomycetidae</taxon>
        <taxon>Agaricales</taxon>
        <taxon>Agaricineae</taxon>
        <taxon>Hydnangiaceae</taxon>
        <taxon>Laccaria</taxon>
    </lineage>
</organism>
<dbReference type="STRING" id="1095629.A0A0C9Y5M3"/>
<dbReference type="Proteomes" id="UP000054477">
    <property type="component" value="Unassembled WGS sequence"/>
</dbReference>
<dbReference type="AlphaFoldDB" id="A0A0C9Y5M3"/>
<dbReference type="PANTHER" id="PTHR43138">
    <property type="entry name" value="ACETYLTRANSFERASE, GNAT FAMILY"/>
    <property type="match status" value="1"/>
</dbReference>
<dbReference type="InterPro" id="IPR052742">
    <property type="entry name" value="Mito_N-acetyltransferase"/>
</dbReference>
<reference evidence="2" key="2">
    <citation type="submission" date="2015-01" db="EMBL/GenBank/DDBJ databases">
        <title>Evolutionary Origins and Diversification of the Mycorrhizal Mutualists.</title>
        <authorList>
            <consortium name="DOE Joint Genome Institute"/>
            <consortium name="Mycorrhizal Genomics Consortium"/>
            <person name="Kohler A."/>
            <person name="Kuo A."/>
            <person name="Nagy L.G."/>
            <person name="Floudas D."/>
            <person name="Copeland A."/>
            <person name="Barry K.W."/>
            <person name="Cichocki N."/>
            <person name="Veneault-Fourrey C."/>
            <person name="LaButti K."/>
            <person name="Lindquist E.A."/>
            <person name="Lipzen A."/>
            <person name="Lundell T."/>
            <person name="Morin E."/>
            <person name="Murat C."/>
            <person name="Riley R."/>
            <person name="Ohm R."/>
            <person name="Sun H."/>
            <person name="Tunlid A."/>
            <person name="Henrissat B."/>
            <person name="Grigoriev I.V."/>
            <person name="Hibbett D.S."/>
            <person name="Martin F."/>
        </authorList>
    </citation>
    <scope>NUCLEOTIDE SEQUENCE [LARGE SCALE GENOMIC DNA]</scope>
    <source>
        <strain evidence="2">LaAM-08-1</strain>
    </source>
</reference>
<dbReference type="HOGENOM" id="CLU_013985_42_1_1"/>
<dbReference type="SUPFAM" id="SSF55729">
    <property type="entry name" value="Acyl-CoA N-acyltransferases (Nat)"/>
    <property type="match status" value="1"/>
</dbReference>
<dbReference type="Gene3D" id="3.40.630.30">
    <property type="match status" value="1"/>
</dbReference>
<sequence>MSAYGEIRRGSTSSTIILPSTIWGLKSHGSDSDGRITVHHLNLSTARQLPGLLDYLNKIFANEIKNGQTYPQEEEMGQATFEAYFFAADVFVGIFGGLSMECMVEGGNAEVDIDDARATRSWEECVAGYYYIKPNYPGRSSHICNAGFVVPPNRRGSGHGFTLAKSFLYYAPLLGYRASIFNLVYVNNTASV</sequence>
<dbReference type="InterPro" id="IPR016181">
    <property type="entry name" value="Acyl_CoA_acyltransferase"/>
</dbReference>
<dbReference type="OrthoDB" id="10264707at2759"/>
<feature type="non-terminal residue" evidence="1">
    <location>
        <position position="1"/>
    </location>
</feature>
<evidence type="ECO:0008006" key="3">
    <source>
        <dbReference type="Google" id="ProtNLM"/>
    </source>
</evidence>
<reference evidence="1 2" key="1">
    <citation type="submission" date="2014-04" db="EMBL/GenBank/DDBJ databases">
        <authorList>
            <consortium name="DOE Joint Genome Institute"/>
            <person name="Kuo A."/>
            <person name="Kohler A."/>
            <person name="Nagy L.G."/>
            <person name="Floudas D."/>
            <person name="Copeland A."/>
            <person name="Barry K.W."/>
            <person name="Cichocki N."/>
            <person name="Veneault-Fourrey C."/>
            <person name="LaButti K."/>
            <person name="Lindquist E.A."/>
            <person name="Lipzen A."/>
            <person name="Lundell T."/>
            <person name="Morin E."/>
            <person name="Murat C."/>
            <person name="Sun H."/>
            <person name="Tunlid A."/>
            <person name="Henrissat B."/>
            <person name="Grigoriev I.V."/>
            <person name="Hibbett D.S."/>
            <person name="Martin F."/>
            <person name="Nordberg H.P."/>
            <person name="Cantor M.N."/>
            <person name="Hua S.X."/>
        </authorList>
    </citation>
    <scope>NUCLEOTIDE SEQUENCE [LARGE SCALE GENOMIC DNA]</scope>
    <source>
        <strain evidence="1 2">LaAM-08-1</strain>
    </source>
</reference>
<accession>A0A0C9Y5M3</accession>
<name>A0A0C9Y5M3_9AGAR</name>
<evidence type="ECO:0000313" key="1">
    <source>
        <dbReference type="EMBL" id="KIK09269.1"/>
    </source>
</evidence>
<dbReference type="PANTHER" id="PTHR43138:SF1">
    <property type="entry name" value="N-ACETYLTRANSFERASE ACA1"/>
    <property type="match status" value="1"/>
</dbReference>
<gene>
    <name evidence="1" type="ORF">K443DRAFT_671760</name>
</gene>
<protein>
    <recommendedName>
        <fullName evidence="3">N-acetyltransferase domain-containing protein</fullName>
    </recommendedName>
</protein>
<keyword evidence="2" id="KW-1185">Reference proteome</keyword>
<proteinExistence type="predicted"/>
<evidence type="ECO:0000313" key="2">
    <source>
        <dbReference type="Proteomes" id="UP000054477"/>
    </source>
</evidence>
<feature type="non-terminal residue" evidence="1">
    <location>
        <position position="192"/>
    </location>
</feature>
<dbReference type="EMBL" id="KN838539">
    <property type="protein sequence ID" value="KIK09269.1"/>
    <property type="molecule type" value="Genomic_DNA"/>
</dbReference>
<dbReference type="GO" id="GO:0005634">
    <property type="term" value="C:nucleus"/>
    <property type="evidence" value="ECO:0007669"/>
    <property type="project" value="TreeGrafter"/>
</dbReference>